<dbReference type="VEuPathDB" id="VectorBase:ASIC019545"/>
<evidence type="ECO:0000256" key="1">
    <source>
        <dbReference type="SAM" id="SignalP"/>
    </source>
</evidence>
<evidence type="ECO:0000313" key="4">
    <source>
        <dbReference type="Proteomes" id="UP000030765"/>
    </source>
</evidence>
<sequence>MKSFIALALCIACATLVQSTYVEYGNYPVYPGALQYRDPYVYNGLASGSSKTKLPNVAPYVRTASCGCGGTCSACKGVYEHGCGGCGTCSACKGVYEHGCGGCGTCSSCRGHYEPVVKHGCGGCGTCSSCRNHVVPSCGGCGSCSACKNVHLVVYGLKH</sequence>
<feature type="chain" id="PRO_5001785155" evidence="1">
    <location>
        <begin position="20"/>
        <end position="159"/>
    </location>
</feature>
<organism evidence="2">
    <name type="scientific">Anopheles sinensis</name>
    <name type="common">Mosquito</name>
    <dbReference type="NCBI Taxonomy" id="74873"/>
    <lineage>
        <taxon>Eukaryota</taxon>
        <taxon>Metazoa</taxon>
        <taxon>Ecdysozoa</taxon>
        <taxon>Arthropoda</taxon>
        <taxon>Hexapoda</taxon>
        <taxon>Insecta</taxon>
        <taxon>Pterygota</taxon>
        <taxon>Neoptera</taxon>
        <taxon>Endopterygota</taxon>
        <taxon>Diptera</taxon>
        <taxon>Nematocera</taxon>
        <taxon>Culicoidea</taxon>
        <taxon>Culicidae</taxon>
        <taxon>Anophelinae</taxon>
        <taxon>Anopheles</taxon>
    </lineage>
</organism>
<dbReference type="AlphaFoldDB" id="A0A084WMP4"/>
<dbReference type="EnsemblMetazoa" id="ASIC019545-RA">
    <property type="protein sequence ID" value="ASIC019545-PA"/>
    <property type="gene ID" value="ASIC019545"/>
</dbReference>
<name>A0A084WMP4_ANOSI</name>
<dbReference type="EMBL" id="KE525352">
    <property type="protein sequence ID" value="KFB51488.1"/>
    <property type="molecule type" value="Genomic_DNA"/>
</dbReference>
<evidence type="ECO:0000313" key="2">
    <source>
        <dbReference type="EMBL" id="KFB51488.1"/>
    </source>
</evidence>
<dbReference type="VEuPathDB" id="VectorBase:ASIS002894"/>
<proteinExistence type="predicted"/>
<evidence type="ECO:0000313" key="3">
    <source>
        <dbReference type="EnsemblMetazoa" id="ASIC019545-PA"/>
    </source>
</evidence>
<dbReference type="EMBL" id="ATLV01024498">
    <property type="status" value="NOT_ANNOTATED_CDS"/>
    <property type="molecule type" value="Genomic_DNA"/>
</dbReference>
<reference evidence="2 4" key="1">
    <citation type="journal article" date="2014" name="BMC Genomics">
        <title>Genome sequence of Anopheles sinensis provides insight into genetics basis of mosquito competence for malaria parasites.</title>
        <authorList>
            <person name="Zhou D."/>
            <person name="Zhang D."/>
            <person name="Ding G."/>
            <person name="Shi L."/>
            <person name="Hou Q."/>
            <person name="Ye Y."/>
            <person name="Xu Y."/>
            <person name="Zhou H."/>
            <person name="Xiong C."/>
            <person name="Li S."/>
            <person name="Yu J."/>
            <person name="Hong S."/>
            <person name="Yu X."/>
            <person name="Zou P."/>
            <person name="Chen C."/>
            <person name="Chang X."/>
            <person name="Wang W."/>
            <person name="Lv Y."/>
            <person name="Sun Y."/>
            <person name="Ma L."/>
            <person name="Shen B."/>
            <person name="Zhu C."/>
        </authorList>
    </citation>
    <scope>NUCLEOTIDE SEQUENCE [LARGE SCALE GENOMIC DNA]</scope>
</reference>
<dbReference type="Proteomes" id="UP000030765">
    <property type="component" value="Unassembled WGS sequence"/>
</dbReference>
<keyword evidence="1" id="KW-0732">Signal</keyword>
<feature type="signal peptide" evidence="1">
    <location>
        <begin position="1"/>
        <end position="19"/>
    </location>
</feature>
<keyword evidence="4" id="KW-1185">Reference proteome</keyword>
<protein>
    <submittedName>
        <fullName evidence="2 3">Uncharacterized protein</fullName>
    </submittedName>
</protein>
<gene>
    <name evidence="2" type="ORF">ZHAS_00019545</name>
</gene>
<accession>A0A084WMP4</accession>
<reference evidence="3" key="2">
    <citation type="submission" date="2020-05" db="UniProtKB">
        <authorList>
            <consortium name="EnsemblMetazoa"/>
        </authorList>
    </citation>
    <scope>IDENTIFICATION</scope>
</reference>